<protein>
    <submittedName>
        <fullName evidence="7">O-acetyl-L-homoserine sulfhydrylase</fullName>
        <ecNumber evidence="7">2.5.1.-</ecNumber>
    </submittedName>
</protein>
<accession>A0ABM8PAT5</accession>
<dbReference type="CDD" id="cd00614">
    <property type="entry name" value="CGS_like"/>
    <property type="match status" value="1"/>
</dbReference>
<dbReference type="GO" id="GO:0016740">
    <property type="term" value="F:transferase activity"/>
    <property type="evidence" value="ECO:0007669"/>
    <property type="project" value="UniProtKB-KW"/>
</dbReference>
<dbReference type="Gene3D" id="3.90.1150.10">
    <property type="entry name" value="Aspartate Aminotransferase, domain 1"/>
    <property type="match status" value="1"/>
</dbReference>
<dbReference type="InterPro" id="IPR006235">
    <property type="entry name" value="OAc-hSer/O-AcSer_sulfhydrylase"/>
</dbReference>
<feature type="region of interest" description="Disordered" evidence="6">
    <location>
        <begin position="1"/>
        <end position="21"/>
    </location>
</feature>
<comment type="caution">
    <text evidence="7">The sequence shown here is derived from an EMBL/GenBank/DDBJ whole genome shotgun (WGS) entry which is preliminary data.</text>
</comment>
<organism evidence="7 8">
    <name type="scientific">Paraburkholderia hiiakae</name>
    <dbReference type="NCBI Taxonomy" id="1081782"/>
    <lineage>
        <taxon>Bacteria</taxon>
        <taxon>Pseudomonadati</taxon>
        <taxon>Pseudomonadota</taxon>
        <taxon>Betaproteobacteria</taxon>
        <taxon>Burkholderiales</taxon>
        <taxon>Burkholderiaceae</taxon>
        <taxon>Paraburkholderia</taxon>
    </lineage>
</organism>
<sequence length="461" mass="49113">MPFTLDTRPVRAGRAATMSSNPDSRFDTLALHAGAAPDPATGARATPIYLTTSFSFRDTDHAAALFNMERAGHVYSRISNPTVAVFEERVAALEGGAGAIGTASGQAALHLAIATLMGAGSHIVASAALYGGSHNLLHYTLKRFGIETTFVKPGDLDAWRAALQPNTRLLFGETLGNPGLDVLDIEAVAQIAHAHGVPLLVDSTFTTPYLLRPFEHGADLVYHSATKFLGGHGTTIGGVLVDGGTFDFEASGRFPELTEPYAGFHDMVFSEESTVAPFLLRARREGLRDFGACLHPQAAWQLLQGIETLPLRMERHVANARRIVEYLAAHEAVESVAWPELPSHPDYALASRLLPRGAGAVFSFNLRGGREAGKRFIESLTLFSHLANVGDARSLVIHPASTTHFRMDAAALAAAGIAEGTIRLSIGLEDPADLVDDLKRALKASQKAETSKAKPTGKEAS</sequence>
<dbReference type="PANTHER" id="PTHR43797:SF2">
    <property type="entry name" value="HOMOCYSTEINE_CYSTEINE SYNTHASE"/>
    <property type="match status" value="1"/>
</dbReference>
<dbReference type="PROSITE" id="PS00868">
    <property type="entry name" value="CYS_MET_METAB_PP"/>
    <property type="match status" value="1"/>
</dbReference>
<dbReference type="InterPro" id="IPR015424">
    <property type="entry name" value="PyrdxlP-dep_Trfase"/>
</dbReference>
<comment type="cofactor">
    <cofactor evidence="1 5">
        <name>pyridoxal 5'-phosphate</name>
        <dbReference type="ChEBI" id="CHEBI:597326"/>
    </cofactor>
</comment>
<dbReference type="SUPFAM" id="SSF53383">
    <property type="entry name" value="PLP-dependent transferases"/>
    <property type="match status" value="1"/>
</dbReference>
<keyword evidence="3 7" id="KW-0808">Transferase</keyword>
<dbReference type="Proteomes" id="UP000656319">
    <property type="component" value="Unassembled WGS sequence"/>
</dbReference>
<evidence type="ECO:0000256" key="1">
    <source>
        <dbReference type="ARBA" id="ARBA00001933"/>
    </source>
</evidence>
<gene>
    <name evidence="7" type="ORF">LMG27952_07360</name>
</gene>
<evidence type="ECO:0000256" key="6">
    <source>
        <dbReference type="SAM" id="MobiDB-lite"/>
    </source>
</evidence>
<dbReference type="InterPro" id="IPR015421">
    <property type="entry name" value="PyrdxlP-dep_Trfase_major"/>
</dbReference>
<evidence type="ECO:0000256" key="4">
    <source>
        <dbReference type="ARBA" id="ARBA00022898"/>
    </source>
</evidence>
<dbReference type="NCBIfam" id="TIGR01326">
    <property type="entry name" value="OAH_OAS_sulfhy"/>
    <property type="match status" value="1"/>
</dbReference>
<evidence type="ECO:0000256" key="5">
    <source>
        <dbReference type="RuleBase" id="RU362118"/>
    </source>
</evidence>
<dbReference type="InterPro" id="IPR000277">
    <property type="entry name" value="Cys/Met-Metab_PyrdxlP-dep_enz"/>
</dbReference>
<dbReference type="NCBIfam" id="NF006004">
    <property type="entry name" value="PRK08134.1"/>
    <property type="match status" value="1"/>
</dbReference>
<dbReference type="InterPro" id="IPR015422">
    <property type="entry name" value="PyrdxlP-dep_Trfase_small"/>
</dbReference>
<dbReference type="EC" id="2.5.1.-" evidence="7"/>
<evidence type="ECO:0000313" key="7">
    <source>
        <dbReference type="EMBL" id="CAD6561142.1"/>
    </source>
</evidence>
<evidence type="ECO:0000313" key="8">
    <source>
        <dbReference type="Proteomes" id="UP000656319"/>
    </source>
</evidence>
<keyword evidence="4 5" id="KW-0663">Pyridoxal phosphate</keyword>
<keyword evidence="8" id="KW-1185">Reference proteome</keyword>
<evidence type="ECO:0000256" key="2">
    <source>
        <dbReference type="ARBA" id="ARBA00009077"/>
    </source>
</evidence>
<reference evidence="7 8" key="1">
    <citation type="submission" date="2020-10" db="EMBL/GenBank/DDBJ databases">
        <authorList>
            <person name="Peeters C."/>
        </authorList>
    </citation>
    <scope>NUCLEOTIDE SEQUENCE [LARGE SCALE GENOMIC DNA]</scope>
    <source>
        <strain evidence="7 8">LMG 27952</strain>
    </source>
</reference>
<proteinExistence type="inferred from homology"/>
<dbReference type="PIRSF" id="PIRSF001434">
    <property type="entry name" value="CGS"/>
    <property type="match status" value="1"/>
</dbReference>
<comment type="similarity">
    <text evidence="2 5">Belongs to the trans-sulfuration enzymes family.</text>
</comment>
<evidence type="ECO:0000256" key="3">
    <source>
        <dbReference type="ARBA" id="ARBA00022679"/>
    </source>
</evidence>
<dbReference type="PANTHER" id="PTHR43797">
    <property type="entry name" value="HOMOCYSTEINE/CYSTEINE SYNTHASE"/>
    <property type="match status" value="1"/>
</dbReference>
<name>A0ABM8PAT5_9BURK</name>
<dbReference type="Pfam" id="PF01053">
    <property type="entry name" value="Cys_Met_Meta_PP"/>
    <property type="match status" value="1"/>
</dbReference>
<dbReference type="Gene3D" id="3.40.640.10">
    <property type="entry name" value="Type I PLP-dependent aspartate aminotransferase-like (Major domain)"/>
    <property type="match status" value="1"/>
</dbReference>
<dbReference type="InterPro" id="IPR054542">
    <property type="entry name" value="Cys_met_metab_PP"/>
</dbReference>
<dbReference type="EMBL" id="CAJHCQ010000033">
    <property type="protein sequence ID" value="CAD6561142.1"/>
    <property type="molecule type" value="Genomic_DNA"/>
</dbReference>